<dbReference type="EMBL" id="JBHUFA010000004">
    <property type="protein sequence ID" value="MFD1696737.1"/>
    <property type="molecule type" value="Genomic_DNA"/>
</dbReference>
<feature type="domain" description="Sugar fermentation stimulation protein C-terminal" evidence="2">
    <location>
        <begin position="84"/>
        <end position="222"/>
    </location>
</feature>
<organism evidence="4 5">
    <name type="scientific">Roseibium aestuarii</name>
    <dbReference type="NCBI Taxonomy" id="2600299"/>
    <lineage>
        <taxon>Bacteria</taxon>
        <taxon>Pseudomonadati</taxon>
        <taxon>Pseudomonadota</taxon>
        <taxon>Alphaproteobacteria</taxon>
        <taxon>Hyphomicrobiales</taxon>
        <taxon>Stappiaceae</taxon>
        <taxon>Roseibium</taxon>
    </lineage>
</organism>
<gene>
    <name evidence="1 4" type="primary">sfsA</name>
    <name evidence="4" type="ORF">ACFSC7_14515</name>
</gene>
<dbReference type="Pfam" id="PF17746">
    <property type="entry name" value="SfsA_N"/>
    <property type="match status" value="1"/>
</dbReference>
<dbReference type="PANTHER" id="PTHR30545:SF2">
    <property type="entry name" value="SUGAR FERMENTATION STIMULATION PROTEIN A"/>
    <property type="match status" value="1"/>
</dbReference>
<dbReference type="InterPro" id="IPR041465">
    <property type="entry name" value="SfsA_N"/>
</dbReference>
<dbReference type="CDD" id="cd22359">
    <property type="entry name" value="SfsA-like_bacterial"/>
    <property type="match status" value="1"/>
</dbReference>
<feature type="domain" description="SfsA N-terminal OB" evidence="3">
    <location>
        <begin position="13"/>
        <end position="80"/>
    </location>
</feature>
<accession>A0ABW4JY29</accession>
<comment type="caution">
    <text evidence="4">The sequence shown here is derived from an EMBL/GenBank/DDBJ whole genome shotgun (WGS) entry which is preliminary data.</text>
</comment>
<dbReference type="HAMAP" id="MF_00095">
    <property type="entry name" value="SfsA"/>
    <property type="match status" value="1"/>
</dbReference>
<proteinExistence type="inferred from homology"/>
<evidence type="ECO:0000313" key="5">
    <source>
        <dbReference type="Proteomes" id="UP001597327"/>
    </source>
</evidence>
<dbReference type="NCBIfam" id="TIGR00230">
    <property type="entry name" value="sfsA"/>
    <property type="match status" value="1"/>
</dbReference>
<evidence type="ECO:0000259" key="2">
    <source>
        <dbReference type="Pfam" id="PF03749"/>
    </source>
</evidence>
<evidence type="ECO:0000313" key="4">
    <source>
        <dbReference type="EMBL" id="MFD1696737.1"/>
    </source>
</evidence>
<sequence length="234" mass="25298">MKFPTPLVTGRLVKRYKRFLADVILDADGCAITAHCANPGSMLGLQAPGSRVWLSKSDNPKRKLAYSWELMEADGALVGINTAHPNGLVEEALLAGRLPALSGFAALRREVRYGKNSRIDILLEGEDGGRTYVEVKNAHLMRQPGLAEFPDSVTARGAKHLVELADMVREGHRAAMVFLVQRPDCDRISLAADIDPAYAEAFRVALAAGVEAHAIGCSITEEGIEADRPVTIEV</sequence>
<protein>
    <recommendedName>
        <fullName evidence="1">Sugar fermentation stimulation protein homolog</fullName>
    </recommendedName>
</protein>
<dbReference type="Proteomes" id="UP001597327">
    <property type="component" value="Unassembled WGS sequence"/>
</dbReference>
<dbReference type="InterPro" id="IPR040452">
    <property type="entry name" value="SfsA_C"/>
</dbReference>
<dbReference type="Pfam" id="PF03749">
    <property type="entry name" value="SfsA"/>
    <property type="match status" value="1"/>
</dbReference>
<evidence type="ECO:0000259" key="3">
    <source>
        <dbReference type="Pfam" id="PF17746"/>
    </source>
</evidence>
<name>A0ABW4JY29_9HYPH</name>
<dbReference type="Gene3D" id="2.40.50.580">
    <property type="match status" value="1"/>
</dbReference>
<reference evidence="5" key="1">
    <citation type="journal article" date="2019" name="Int. J. Syst. Evol. Microbiol.">
        <title>The Global Catalogue of Microorganisms (GCM) 10K type strain sequencing project: providing services to taxonomists for standard genome sequencing and annotation.</title>
        <authorList>
            <consortium name="The Broad Institute Genomics Platform"/>
            <consortium name="The Broad Institute Genome Sequencing Center for Infectious Disease"/>
            <person name="Wu L."/>
            <person name="Ma J."/>
        </authorList>
    </citation>
    <scope>NUCLEOTIDE SEQUENCE [LARGE SCALE GENOMIC DNA]</scope>
    <source>
        <strain evidence="5">JCM 3369</strain>
    </source>
</reference>
<dbReference type="Gene3D" id="3.40.1350.60">
    <property type="match status" value="1"/>
</dbReference>
<keyword evidence="5" id="KW-1185">Reference proteome</keyword>
<dbReference type="RefSeq" id="WP_149892425.1">
    <property type="nucleotide sequence ID" value="NZ_JBHUFA010000004.1"/>
</dbReference>
<dbReference type="PANTHER" id="PTHR30545">
    <property type="entry name" value="SUGAR FERMENTATION STIMULATION PROTEIN A"/>
    <property type="match status" value="1"/>
</dbReference>
<dbReference type="InterPro" id="IPR005224">
    <property type="entry name" value="SfsA"/>
</dbReference>
<comment type="similarity">
    <text evidence="1">Belongs to the SfsA family.</text>
</comment>
<evidence type="ECO:0000256" key="1">
    <source>
        <dbReference type="HAMAP-Rule" id="MF_00095"/>
    </source>
</evidence>